<feature type="domain" description="HAMP" evidence="6">
    <location>
        <begin position="214"/>
        <end position="266"/>
    </location>
</feature>
<comment type="similarity">
    <text evidence="1">Belongs to the methyl-accepting chemotaxis (MCP) protein family.</text>
</comment>
<sequence>MRSNLPVTQKEYIFPDDATLLSTTDLQSYVTYANAAFVQASGFDQDELIGQPHNLVRHPDMPPQAFGDLWATLKSGRSWSALVKNRRKDGDHYWVRANVTPVVRNGQTTGYMSVRTKPGREEVAQAEALYARFRSGQARGWAFHQGLVLRTGWLRWLSLPQTMPVRWRLRAALLFVLLVSVGGAALLPRLGMAPEAVAAAVALACAVATLWLEARIARPLQRVLQQAQCVASGSPGENVHLDRVDEIGMVLRAVNQAGLNLRSLVDDVGQQVAGVEQASQGISRDNQDLSARTEQAASSLQQTAASMEQMTATVKASASAAAQAVGLAGTASAAARQGGAVIGQVVQTMDAITAASSKIRDIIGVIDGIAFQTNILALNAAVEAARAGEQGRGFAVVAAEVRALAQRSAQAAKEVGKLIHNSSEQVDSGNQQVRDAGAAMQDIVQQVGKVADLIQEIGASAREQSQGIDQVNVAVTELDRMTQQNAAMVGHAREAASGLRAQARQLLDAIGVFQASAPAAALQPVSAAPRRSQAPALPAAAALPA</sequence>
<dbReference type="InterPro" id="IPR000014">
    <property type="entry name" value="PAS"/>
</dbReference>
<evidence type="ECO:0000313" key="7">
    <source>
        <dbReference type="EMBL" id="GHC88658.1"/>
    </source>
</evidence>
<name>A0ABQ3G4Z2_9BURK</name>
<dbReference type="PROSITE" id="PS50885">
    <property type="entry name" value="HAMP"/>
    <property type="match status" value="1"/>
</dbReference>
<dbReference type="Pfam" id="PF08447">
    <property type="entry name" value="PAS_3"/>
    <property type="match status" value="1"/>
</dbReference>
<proteinExistence type="inferred from homology"/>
<dbReference type="InterPro" id="IPR004089">
    <property type="entry name" value="MCPsignal_dom"/>
</dbReference>
<keyword evidence="3" id="KW-0472">Membrane</keyword>
<reference evidence="8" key="1">
    <citation type="journal article" date="2019" name="Int. J. Syst. Evol. Microbiol.">
        <title>The Global Catalogue of Microorganisms (GCM) 10K type strain sequencing project: providing services to taxonomists for standard genome sequencing and annotation.</title>
        <authorList>
            <consortium name="The Broad Institute Genomics Platform"/>
            <consortium name="The Broad Institute Genome Sequencing Center for Infectious Disease"/>
            <person name="Wu L."/>
            <person name="Ma J."/>
        </authorList>
    </citation>
    <scope>NUCLEOTIDE SEQUENCE [LARGE SCALE GENOMIC DNA]</scope>
    <source>
        <strain evidence="8">KCTC 23314</strain>
    </source>
</reference>
<dbReference type="InterPro" id="IPR035965">
    <property type="entry name" value="PAS-like_dom_sf"/>
</dbReference>
<dbReference type="SMART" id="SM00304">
    <property type="entry name" value="HAMP"/>
    <property type="match status" value="1"/>
</dbReference>
<keyword evidence="2" id="KW-0807">Transducer</keyword>
<feature type="domain" description="Methyl-accepting transducer" evidence="4">
    <location>
        <begin position="271"/>
        <end position="500"/>
    </location>
</feature>
<dbReference type="PANTHER" id="PTHR43531">
    <property type="entry name" value="PROTEIN ICFG"/>
    <property type="match status" value="1"/>
</dbReference>
<dbReference type="NCBIfam" id="TIGR00229">
    <property type="entry name" value="sensory_box"/>
    <property type="match status" value="1"/>
</dbReference>
<keyword evidence="3" id="KW-1133">Transmembrane helix</keyword>
<dbReference type="PROSITE" id="PS50111">
    <property type="entry name" value="CHEMOTAXIS_TRANSDUC_2"/>
    <property type="match status" value="1"/>
</dbReference>
<keyword evidence="3" id="KW-0812">Transmembrane</keyword>
<dbReference type="Pfam" id="PF00015">
    <property type="entry name" value="MCPsignal"/>
    <property type="match status" value="1"/>
</dbReference>
<dbReference type="Gene3D" id="1.10.287.950">
    <property type="entry name" value="Methyl-accepting chemotaxis protein"/>
    <property type="match status" value="1"/>
</dbReference>
<dbReference type="InterPro" id="IPR051310">
    <property type="entry name" value="MCP_chemotaxis"/>
</dbReference>
<keyword evidence="8" id="KW-1185">Reference proteome</keyword>
<keyword evidence="7" id="KW-0675">Receptor</keyword>
<dbReference type="PROSITE" id="PS50112">
    <property type="entry name" value="PAS"/>
    <property type="match status" value="1"/>
</dbReference>
<accession>A0ABQ3G4Z2</accession>
<dbReference type="CDD" id="cd06225">
    <property type="entry name" value="HAMP"/>
    <property type="match status" value="1"/>
</dbReference>
<comment type="caution">
    <text evidence="7">The sequence shown here is derived from an EMBL/GenBank/DDBJ whole genome shotgun (WGS) entry which is preliminary data.</text>
</comment>
<dbReference type="SUPFAM" id="SSF55785">
    <property type="entry name" value="PYP-like sensor domain (PAS domain)"/>
    <property type="match status" value="1"/>
</dbReference>
<evidence type="ECO:0000256" key="3">
    <source>
        <dbReference type="SAM" id="Phobius"/>
    </source>
</evidence>
<organism evidence="7 8">
    <name type="scientific">Pseudorhodoferax aquiterrae</name>
    <dbReference type="NCBI Taxonomy" id="747304"/>
    <lineage>
        <taxon>Bacteria</taxon>
        <taxon>Pseudomonadati</taxon>
        <taxon>Pseudomonadota</taxon>
        <taxon>Betaproteobacteria</taxon>
        <taxon>Burkholderiales</taxon>
        <taxon>Comamonadaceae</taxon>
    </lineage>
</organism>
<evidence type="ECO:0000256" key="2">
    <source>
        <dbReference type="PROSITE-ProRule" id="PRU00284"/>
    </source>
</evidence>
<dbReference type="PRINTS" id="PR00260">
    <property type="entry name" value="CHEMTRNSDUCR"/>
</dbReference>
<evidence type="ECO:0000256" key="1">
    <source>
        <dbReference type="ARBA" id="ARBA00029447"/>
    </source>
</evidence>
<dbReference type="Gene3D" id="3.30.450.20">
    <property type="entry name" value="PAS domain"/>
    <property type="match status" value="1"/>
</dbReference>
<dbReference type="RefSeq" id="WP_189688291.1">
    <property type="nucleotide sequence ID" value="NZ_BMYK01000011.1"/>
</dbReference>
<gene>
    <name evidence="7" type="ORF">GCM10007320_35710</name>
</gene>
<dbReference type="Proteomes" id="UP000626210">
    <property type="component" value="Unassembled WGS sequence"/>
</dbReference>
<evidence type="ECO:0000259" key="5">
    <source>
        <dbReference type="PROSITE" id="PS50112"/>
    </source>
</evidence>
<dbReference type="PANTHER" id="PTHR43531:SF7">
    <property type="entry name" value="AEROTAXIS RECEPTOR"/>
    <property type="match status" value="1"/>
</dbReference>
<dbReference type="InterPro" id="IPR013655">
    <property type="entry name" value="PAS_fold_3"/>
</dbReference>
<dbReference type="CDD" id="cd11386">
    <property type="entry name" value="MCP_signal"/>
    <property type="match status" value="1"/>
</dbReference>
<dbReference type="Pfam" id="PF00672">
    <property type="entry name" value="HAMP"/>
    <property type="match status" value="1"/>
</dbReference>
<feature type="domain" description="PAS" evidence="5">
    <location>
        <begin position="25"/>
        <end position="60"/>
    </location>
</feature>
<evidence type="ECO:0000313" key="8">
    <source>
        <dbReference type="Proteomes" id="UP000626210"/>
    </source>
</evidence>
<dbReference type="SMART" id="SM00283">
    <property type="entry name" value="MA"/>
    <property type="match status" value="1"/>
</dbReference>
<dbReference type="InterPro" id="IPR003660">
    <property type="entry name" value="HAMP_dom"/>
</dbReference>
<protein>
    <submittedName>
        <fullName evidence="7">Aerotaxis sensor receptor</fullName>
    </submittedName>
</protein>
<dbReference type="CDD" id="cd00130">
    <property type="entry name" value="PAS"/>
    <property type="match status" value="1"/>
</dbReference>
<evidence type="ECO:0000259" key="6">
    <source>
        <dbReference type="PROSITE" id="PS50885"/>
    </source>
</evidence>
<dbReference type="SUPFAM" id="SSF58104">
    <property type="entry name" value="Methyl-accepting chemotaxis protein (MCP) signaling domain"/>
    <property type="match status" value="1"/>
</dbReference>
<dbReference type="EMBL" id="BMYK01000011">
    <property type="protein sequence ID" value="GHC88658.1"/>
    <property type="molecule type" value="Genomic_DNA"/>
</dbReference>
<evidence type="ECO:0000259" key="4">
    <source>
        <dbReference type="PROSITE" id="PS50111"/>
    </source>
</evidence>
<feature type="transmembrane region" description="Helical" evidence="3">
    <location>
        <begin position="171"/>
        <end position="190"/>
    </location>
</feature>
<dbReference type="InterPro" id="IPR004090">
    <property type="entry name" value="Chemotax_Me-accpt_rcpt"/>
</dbReference>